<evidence type="ECO:0000256" key="9">
    <source>
        <dbReference type="SAM" id="MobiDB-lite"/>
    </source>
</evidence>
<reference evidence="12" key="1">
    <citation type="submission" date="2022-10" db="EMBL/GenBank/DDBJ databases">
        <title>Genome assembly of Pristionchus species.</title>
        <authorList>
            <person name="Yoshida K."/>
            <person name="Sommer R.J."/>
        </authorList>
    </citation>
    <scope>NUCLEOTIDE SEQUENCE [LARGE SCALE GENOMIC DNA]</scope>
    <source>
        <strain evidence="12">RS5460</strain>
    </source>
</reference>
<accession>A0AAN5D5H7</accession>
<feature type="region of interest" description="Disordered" evidence="9">
    <location>
        <begin position="418"/>
        <end position="448"/>
    </location>
</feature>
<evidence type="ECO:0000259" key="10">
    <source>
        <dbReference type="PROSITE" id="PS50011"/>
    </source>
</evidence>
<name>A0AAN5D5H7_9BILA</name>
<gene>
    <name evidence="11" type="ORF">PMAYCL1PPCAC_26199</name>
</gene>
<evidence type="ECO:0000256" key="1">
    <source>
        <dbReference type="ARBA" id="ARBA00012513"/>
    </source>
</evidence>
<dbReference type="EMBL" id="BTRK01000005">
    <property type="protein sequence ID" value="GMR56004.1"/>
    <property type="molecule type" value="Genomic_DNA"/>
</dbReference>
<dbReference type="Gene3D" id="1.10.510.10">
    <property type="entry name" value="Transferase(Phosphotransferase) domain 1"/>
    <property type="match status" value="1"/>
</dbReference>
<feature type="compositionally biased region" description="Polar residues" evidence="9">
    <location>
        <begin position="434"/>
        <end position="443"/>
    </location>
</feature>
<dbReference type="PROSITE" id="PS50011">
    <property type="entry name" value="PROTEIN_KINASE_DOM"/>
    <property type="match status" value="1"/>
</dbReference>
<keyword evidence="2" id="KW-0723">Serine/threonine-protein kinase</keyword>
<dbReference type="GO" id="GO:0004674">
    <property type="term" value="F:protein serine/threonine kinase activity"/>
    <property type="evidence" value="ECO:0007669"/>
    <property type="project" value="UniProtKB-KW"/>
</dbReference>
<organism evidence="11 12">
    <name type="scientific">Pristionchus mayeri</name>
    <dbReference type="NCBI Taxonomy" id="1317129"/>
    <lineage>
        <taxon>Eukaryota</taxon>
        <taxon>Metazoa</taxon>
        <taxon>Ecdysozoa</taxon>
        <taxon>Nematoda</taxon>
        <taxon>Chromadorea</taxon>
        <taxon>Rhabditida</taxon>
        <taxon>Rhabditina</taxon>
        <taxon>Diplogasteromorpha</taxon>
        <taxon>Diplogasteroidea</taxon>
        <taxon>Neodiplogasteridae</taxon>
        <taxon>Pristionchus</taxon>
    </lineage>
</organism>
<dbReference type="PANTHER" id="PTHR43671">
    <property type="entry name" value="SERINE/THREONINE-PROTEIN KINASE NEK"/>
    <property type="match status" value="1"/>
</dbReference>
<feature type="domain" description="Protein kinase" evidence="10">
    <location>
        <begin position="7"/>
        <end position="266"/>
    </location>
</feature>
<dbReference type="SMART" id="SM00220">
    <property type="entry name" value="S_TKc"/>
    <property type="match status" value="1"/>
</dbReference>
<evidence type="ECO:0000313" key="12">
    <source>
        <dbReference type="Proteomes" id="UP001328107"/>
    </source>
</evidence>
<evidence type="ECO:0000256" key="6">
    <source>
        <dbReference type="ARBA" id="ARBA00022840"/>
    </source>
</evidence>
<comment type="catalytic activity">
    <reaction evidence="7">
        <text>L-threonyl-[protein] + ATP = O-phospho-L-threonyl-[protein] + ADP + H(+)</text>
        <dbReference type="Rhea" id="RHEA:46608"/>
        <dbReference type="Rhea" id="RHEA-COMP:11060"/>
        <dbReference type="Rhea" id="RHEA-COMP:11605"/>
        <dbReference type="ChEBI" id="CHEBI:15378"/>
        <dbReference type="ChEBI" id="CHEBI:30013"/>
        <dbReference type="ChEBI" id="CHEBI:30616"/>
        <dbReference type="ChEBI" id="CHEBI:61977"/>
        <dbReference type="ChEBI" id="CHEBI:456216"/>
        <dbReference type="EC" id="2.7.11.1"/>
    </reaction>
</comment>
<protein>
    <recommendedName>
        <fullName evidence="1">non-specific serine/threonine protein kinase</fullName>
        <ecNumber evidence="1">2.7.11.1</ecNumber>
    </recommendedName>
</protein>
<evidence type="ECO:0000313" key="11">
    <source>
        <dbReference type="EMBL" id="GMR56004.1"/>
    </source>
</evidence>
<dbReference type="GO" id="GO:0005524">
    <property type="term" value="F:ATP binding"/>
    <property type="evidence" value="ECO:0007669"/>
    <property type="project" value="UniProtKB-KW"/>
</dbReference>
<dbReference type="PROSITE" id="PS00108">
    <property type="entry name" value="PROTEIN_KINASE_ST"/>
    <property type="match status" value="1"/>
</dbReference>
<comment type="catalytic activity">
    <reaction evidence="8">
        <text>L-seryl-[protein] + ATP = O-phospho-L-seryl-[protein] + ADP + H(+)</text>
        <dbReference type="Rhea" id="RHEA:17989"/>
        <dbReference type="Rhea" id="RHEA-COMP:9863"/>
        <dbReference type="Rhea" id="RHEA-COMP:11604"/>
        <dbReference type="ChEBI" id="CHEBI:15378"/>
        <dbReference type="ChEBI" id="CHEBI:29999"/>
        <dbReference type="ChEBI" id="CHEBI:30616"/>
        <dbReference type="ChEBI" id="CHEBI:83421"/>
        <dbReference type="ChEBI" id="CHEBI:456216"/>
        <dbReference type="EC" id="2.7.11.1"/>
    </reaction>
</comment>
<evidence type="ECO:0000256" key="5">
    <source>
        <dbReference type="ARBA" id="ARBA00022777"/>
    </source>
</evidence>
<dbReference type="EC" id="2.7.11.1" evidence="1"/>
<dbReference type="Pfam" id="PF00069">
    <property type="entry name" value="Pkinase"/>
    <property type="match status" value="1"/>
</dbReference>
<dbReference type="InterPro" id="IPR000719">
    <property type="entry name" value="Prot_kinase_dom"/>
</dbReference>
<dbReference type="InterPro" id="IPR008271">
    <property type="entry name" value="Ser/Thr_kinase_AS"/>
</dbReference>
<feature type="compositionally biased region" description="Acidic residues" evidence="9">
    <location>
        <begin position="422"/>
        <end position="433"/>
    </location>
</feature>
<keyword evidence="12" id="KW-1185">Reference proteome</keyword>
<dbReference type="InterPro" id="IPR011009">
    <property type="entry name" value="Kinase-like_dom_sf"/>
</dbReference>
<dbReference type="Proteomes" id="UP001328107">
    <property type="component" value="Unassembled WGS sequence"/>
</dbReference>
<dbReference type="PANTHER" id="PTHR43671:SF98">
    <property type="entry name" value="SERINE_THREONINE-PROTEIN KINASE NEK11"/>
    <property type="match status" value="1"/>
</dbReference>
<keyword evidence="5" id="KW-0418">Kinase</keyword>
<proteinExistence type="predicted"/>
<keyword evidence="3" id="KW-0808">Transferase</keyword>
<evidence type="ECO:0000256" key="2">
    <source>
        <dbReference type="ARBA" id="ARBA00022527"/>
    </source>
</evidence>
<dbReference type="InterPro" id="IPR050660">
    <property type="entry name" value="NEK_Ser/Thr_kinase"/>
</dbReference>
<evidence type="ECO:0000256" key="3">
    <source>
        <dbReference type="ARBA" id="ARBA00022679"/>
    </source>
</evidence>
<keyword evidence="6" id="KW-0067">ATP-binding</keyword>
<evidence type="ECO:0000256" key="8">
    <source>
        <dbReference type="ARBA" id="ARBA00048679"/>
    </source>
</evidence>
<evidence type="ECO:0000256" key="4">
    <source>
        <dbReference type="ARBA" id="ARBA00022741"/>
    </source>
</evidence>
<sequence length="461" mass="52634">MSDRVVYQEIGKLPRGAFSQPSIYRHKFQDITIVKKWVPIIECSPEEITLLKEDSERLMSLSHPSIVQYCLFNFTDHWMSSLQRYAEGGTMADLIKECRGVHLPEGTVIDYVNQMLSGLQYLHDQSMRHGDLKPSNILFEDSDRSRLLLSDLGLEKEIIAGNWAREDAKYMPWPLSHHYLSADVLCGRALSPKSDMFALGCVWYELLELRKTFDEPEWDLTMYKVMKCEYKPLRKDVSSLSRHSITRLLADIPEHRPTAAEVQSFLSCHVKMGLVCAAVWLSKWMPLLTAIFTSISYQLASQITEWISTQQRIRARPMKVAVRRHPQRTPAQNVNQNSLRPSCIAFVNRIAQQQQMINAQRNDQNSSAQQDPRLRLIVVLQRIAQNYNLAGDLASLLAVLQIISAVQQHFLTQPAPVANEPESMEVDQAEESESSGAETNVRASCSDDAFEAQLRERSHSF</sequence>
<keyword evidence="4" id="KW-0547">Nucleotide-binding</keyword>
<comment type="caution">
    <text evidence="11">The sequence shown here is derived from an EMBL/GenBank/DDBJ whole genome shotgun (WGS) entry which is preliminary data.</text>
</comment>
<dbReference type="AlphaFoldDB" id="A0AAN5D5H7"/>
<evidence type="ECO:0000256" key="7">
    <source>
        <dbReference type="ARBA" id="ARBA00047899"/>
    </source>
</evidence>
<dbReference type="SUPFAM" id="SSF56112">
    <property type="entry name" value="Protein kinase-like (PK-like)"/>
    <property type="match status" value="1"/>
</dbReference>